<keyword evidence="6 8" id="KW-0472">Membrane</keyword>
<evidence type="ECO:0000256" key="4">
    <source>
        <dbReference type="ARBA" id="ARBA00022692"/>
    </source>
</evidence>
<keyword evidence="5 8" id="KW-1133">Transmembrane helix</keyword>
<gene>
    <name evidence="9" type="ORF">CSKR_112642</name>
</gene>
<evidence type="ECO:0000256" key="3">
    <source>
        <dbReference type="ARBA" id="ARBA00022597"/>
    </source>
</evidence>
<proteinExistence type="inferred from homology"/>
<evidence type="ECO:0000256" key="8">
    <source>
        <dbReference type="SAM" id="Phobius"/>
    </source>
</evidence>
<reference evidence="9 10" key="1">
    <citation type="journal article" date="2018" name="Biotechnol. Adv.">
        <title>Improved genomic resources and new bioinformatic workflow for the carcinogenic parasite Clonorchis sinensis: Biotechnological implications.</title>
        <authorList>
            <person name="Wang D."/>
            <person name="Korhonen P.K."/>
            <person name="Gasser R.B."/>
            <person name="Young N.D."/>
        </authorList>
    </citation>
    <scope>NUCLEOTIDE SEQUENCE [LARGE SCALE GENOMIC DNA]</scope>
    <source>
        <strain evidence="9">Cs-k2</strain>
    </source>
</reference>
<feature type="transmembrane region" description="Helical" evidence="8">
    <location>
        <begin position="737"/>
        <end position="756"/>
    </location>
</feature>
<protein>
    <submittedName>
        <fullName evidence="9">UDP-N-acetylglucosamine transporter</fullName>
    </submittedName>
</protein>
<dbReference type="AlphaFoldDB" id="A0A8T1M8I0"/>
<sequence>MYCIEPTKVEDNCRERKVVVILHPRLPVFPWSPAHDWLFVGDQVLSIEGHWDIEITSAEAEALAALKSRYLRLVIRRIPMFSNQYMGTRFASRSLPRPASSTMSWQQGPYSRLDSYNEIPKPVNARPVPDENEEVDYSFMNLPVRERRKLFLGGGRPSRFNSVGQQSMTMPRMRMPSHPPPSRYETQSEFGADVDGFRWESNITPSWASGTRSAPSFGPTKKSTTTGTIILQTPRGTTPRATTPVQRPSEVCIRQHSQYATGPFSPSSPERQQSSPGRFYTVRPPHVTVSPTRQPQYSTTIRVHDPYTMSPQGKVICNGTTRVYPGRRYPSTMGRQVYGFNASDAQQGHPIIVPGRMVQPLRVNVFSSDSSTVHYSPTSKVDNSWSNATPVYPAYPANLERSYHVDTHVQPDRYRRGLSVQPVATYSRPSSPIYRRTESQQVWRPLQAPNWIPPEQAKRHGSLKIEFLKPDQHLFHLIILGIEVPRKVGKRMSCTSSWIKYGSLAFLTIQTTCLVLLMRVSRTTGGPPYLISTIVVCAEVSKLLACILMTLVGEKGNFHAAAKVIIDQVFVNYTDTLRVLIPAALYVMQNNLLYVAISHLNAVAYQILYQCKIFTTAFFMVTLLGRRLIPTQWIALLLLFLGIILSQWDPASKSTAAGKNDGSYSSTLIGFLALACASFSSGFAGVYFEKILKGTAPSVWIRNIQLALFGITIGLCGVHTYDREAVVTKGFFQGYTPIVWVIVLLQTCSGLGIAFVMKYADNILKGFAAGLSIILSSTVSYFVLHDFTPSLTTFVGAALVIGAMVLYGYVPQVRPHLQNRIEV</sequence>
<feature type="transmembrane region" description="Helical" evidence="8">
    <location>
        <begin position="498"/>
        <end position="517"/>
    </location>
</feature>
<feature type="transmembrane region" description="Helical" evidence="8">
    <location>
        <begin position="631"/>
        <end position="648"/>
    </location>
</feature>
<dbReference type="GO" id="GO:0000139">
    <property type="term" value="C:Golgi membrane"/>
    <property type="evidence" value="ECO:0007669"/>
    <property type="project" value="InterPro"/>
</dbReference>
<dbReference type="InterPro" id="IPR007271">
    <property type="entry name" value="Nuc_sug_transpt"/>
</dbReference>
<evidence type="ECO:0000256" key="5">
    <source>
        <dbReference type="ARBA" id="ARBA00022989"/>
    </source>
</evidence>
<feature type="transmembrane region" description="Helical" evidence="8">
    <location>
        <begin position="700"/>
        <end position="721"/>
    </location>
</feature>
<keyword evidence="4 8" id="KW-0812">Transmembrane</keyword>
<dbReference type="Proteomes" id="UP000286415">
    <property type="component" value="Unassembled WGS sequence"/>
</dbReference>
<feature type="compositionally biased region" description="Low complexity" evidence="7">
    <location>
        <begin position="233"/>
        <end position="244"/>
    </location>
</feature>
<comment type="caution">
    <text evidence="9">The sequence shown here is derived from an EMBL/GenBank/DDBJ whole genome shotgun (WGS) entry which is preliminary data.</text>
</comment>
<comment type="similarity">
    <text evidence="2">Belongs to the nucleotide-sugar transporter family. SLC35A subfamily.</text>
</comment>
<comment type="subcellular location">
    <subcellularLocation>
        <location evidence="1">Membrane</location>
        <topology evidence="1">Multi-pass membrane protein</topology>
    </subcellularLocation>
</comment>
<dbReference type="GO" id="GO:0015165">
    <property type="term" value="F:pyrimidine nucleotide-sugar transmembrane transporter activity"/>
    <property type="evidence" value="ECO:0007669"/>
    <property type="project" value="InterPro"/>
</dbReference>
<dbReference type="PANTHER" id="PTHR10231">
    <property type="entry name" value="NUCLEOTIDE-SUGAR TRANSMEMBRANE TRANSPORTER"/>
    <property type="match status" value="1"/>
</dbReference>
<feature type="compositionally biased region" description="Polar residues" evidence="7">
    <location>
        <begin position="205"/>
        <end position="214"/>
    </location>
</feature>
<dbReference type="SUPFAM" id="SSF103481">
    <property type="entry name" value="Multidrug resistance efflux transporter EmrE"/>
    <property type="match status" value="1"/>
</dbReference>
<feature type="transmembrane region" description="Helical" evidence="8">
    <location>
        <begin position="763"/>
        <end position="784"/>
    </location>
</feature>
<reference evidence="9 10" key="2">
    <citation type="journal article" date="2021" name="Genomics">
        <title>High-quality reference genome for Clonorchis sinensis.</title>
        <authorList>
            <person name="Young N.D."/>
            <person name="Stroehlein A.J."/>
            <person name="Kinkar L."/>
            <person name="Wang T."/>
            <person name="Sohn W.M."/>
            <person name="Chang B.C.H."/>
            <person name="Kaur P."/>
            <person name="Weisz D."/>
            <person name="Dudchenko O."/>
            <person name="Aiden E.L."/>
            <person name="Korhonen P.K."/>
            <person name="Gasser R.B."/>
        </authorList>
    </citation>
    <scope>NUCLEOTIDE SEQUENCE [LARGE SCALE GENOMIC DNA]</scope>
    <source>
        <strain evidence="9">Cs-k2</strain>
    </source>
</reference>
<keyword evidence="10" id="KW-1185">Reference proteome</keyword>
<evidence type="ECO:0000313" key="9">
    <source>
        <dbReference type="EMBL" id="KAG5445724.1"/>
    </source>
</evidence>
<evidence type="ECO:0000256" key="2">
    <source>
        <dbReference type="ARBA" id="ARBA00009976"/>
    </source>
</evidence>
<evidence type="ECO:0000256" key="1">
    <source>
        <dbReference type="ARBA" id="ARBA00004141"/>
    </source>
</evidence>
<evidence type="ECO:0000256" key="7">
    <source>
        <dbReference type="SAM" id="MobiDB-lite"/>
    </source>
</evidence>
<feature type="compositionally biased region" description="Polar residues" evidence="7">
    <location>
        <begin position="221"/>
        <end position="231"/>
    </location>
</feature>
<organism evidence="9 10">
    <name type="scientific">Clonorchis sinensis</name>
    <name type="common">Chinese liver fluke</name>
    <dbReference type="NCBI Taxonomy" id="79923"/>
    <lineage>
        <taxon>Eukaryota</taxon>
        <taxon>Metazoa</taxon>
        <taxon>Spiralia</taxon>
        <taxon>Lophotrochozoa</taxon>
        <taxon>Platyhelminthes</taxon>
        <taxon>Trematoda</taxon>
        <taxon>Digenea</taxon>
        <taxon>Opisthorchiida</taxon>
        <taxon>Opisthorchiata</taxon>
        <taxon>Opisthorchiidae</taxon>
        <taxon>Clonorchis</taxon>
    </lineage>
</organism>
<name>A0A8T1M8I0_CLOSI</name>
<feature type="compositionally biased region" description="Low complexity" evidence="7">
    <location>
        <begin position="263"/>
        <end position="276"/>
    </location>
</feature>
<evidence type="ECO:0000313" key="10">
    <source>
        <dbReference type="Proteomes" id="UP000286415"/>
    </source>
</evidence>
<keyword evidence="3" id="KW-0813">Transport</keyword>
<dbReference type="InterPro" id="IPR037185">
    <property type="entry name" value="EmrE-like"/>
</dbReference>
<dbReference type="EMBL" id="NIRI02000056">
    <property type="protein sequence ID" value="KAG5445724.1"/>
    <property type="molecule type" value="Genomic_DNA"/>
</dbReference>
<evidence type="ECO:0000256" key="6">
    <source>
        <dbReference type="ARBA" id="ARBA00023136"/>
    </source>
</evidence>
<feature type="transmembrane region" description="Helical" evidence="8">
    <location>
        <begin position="529"/>
        <end position="552"/>
    </location>
</feature>
<accession>A0A8T1M8I0</accession>
<feature type="region of interest" description="Disordered" evidence="7">
    <location>
        <begin position="205"/>
        <end position="296"/>
    </location>
</feature>
<keyword evidence="3" id="KW-0762">Sugar transport</keyword>
<feature type="transmembrane region" description="Helical" evidence="8">
    <location>
        <begin position="790"/>
        <end position="810"/>
    </location>
</feature>
<feature type="transmembrane region" description="Helical" evidence="8">
    <location>
        <begin position="668"/>
        <end position="688"/>
    </location>
</feature>
<dbReference type="NCBIfam" id="TIGR00803">
    <property type="entry name" value="nst"/>
    <property type="match status" value="1"/>
</dbReference>
<dbReference type="OrthoDB" id="6242940at2759"/>
<dbReference type="Pfam" id="PF04142">
    <property type="entry name" value="Nuc_sug_transp"/>
    <property type="match status" value="1"/>
</dbReference>